<protein>
    <submittedName>
        <fullName evidence="2">Uncharacterized protein</fullName>
    </submittedName>
</protein>
<evidence type="ECO:0000256" key="1">
    <source>
        <dbReference type="SAM" id="MobiDB-lite"/>
    </source>
</evidence>
<dbReference type="Gramene" id="ONIVA01G16330.1">
    <property type="protein sequence ID" value="ONIVA01G16330.1"/>
    <property type="gene ID" value="ONIVA01G16330"/>
</dbReference>
<keyword evidence="3" id="KW-1185">Reference proteome</keyword>
<name>A0A0E0FL30_ORYNI</name>
<sequence length="71" mass="7863">MGEYKAHDSNEKMTGEDGLTDPPECTLNIVCQNEVNGNGMQTRDDEWVLVKPLLTSLIIMSPPWRGGDEGK</sequence>
<evidence type="ECO:0000313" key="2">
    <source>
        <dbReference type="EnsemblPlants" id="ONIVA01G16330.1"/>
    </source>
</evidence>
<dbReference type="STRING" id="4536.A0A0E0FL30"/>
<dbReference type="EnsemblPlants" id="ONIVA01G16330.1">
    <property type="protein sequence ID" value="ONIVA01G16330.1"/>
    <property type="gene ID" value="ONIVA01G16330"/>
</dbReference>
<organism evidence="2">
    <name type="scientific">Oryza nivara</name>
    <name type="common">Indian wild rice</name>
    <name type="synonym">Oryza sativa f. spontanea</name>
    <dbReference type="NCBI Taxonomy" id="4536"/>
    <lineage>
        <taxon>Eukaryota</taxon>
        <taxon>Viridiplantae</taxon>
        <taxon>Streptophyta</taxon>
        <taxon>Embryophyta</taxon>
        <taxon>Tracheophyta</taxon>
        <taxon>Spermatophyta</taxon>
        <taxon>Magnoliopsida</taxon>
        <taxon>Liliopsida</taxon>
        <taxon>Poales</taxon>
        <taxon>Poaceae</taxon>
        <taxon>BOP clade</taxon>
        <taxon>Oryzoideae</taxon>
        <taxon>Oryzeae</taxon>
        <taxon>Oryzinae</taxon>
        <taxon>Oryza</taxon>
    </lineage>
</organism>
<reference evidence="2" key="1">
    <citation type="submission" date="2015-04" db="UniProtKB">
        <authorList>
            <consortium name="EnsemblPlants"/>
        </authorList>
    </citation>
    <scope>IDENTIFICATION</scope>
    <source>
        <strain evidence="2">SL10</strain>
    </source>
</reference>
<proteinExistence type="predicted"/>
<evidence type="ECO:0000313" key="3">
    <source>
        <dbReference type="Proteomes" id="UP000006591"/>
    </source>
</evidence>
<accession>A0A0E0FL30</accession>
<reference evidence="2" key="2">
    <citation type="submission" date="2018-04" db="EMBL/GenBank/DDBJ databases">
        <title>OnivRS2 (Oryza nivara Reference Sequence Version 2).</title>
        <authorList>
            <person name="Zhang J."/>
            <person name="Kudrna D."/>
            <person name="Lee S."/>
            <person name="Talag J."/>
            <person name="Rajasekar S."/>
            <person name="Welchert J."/>
            <person name="Hsing Y.-I."/>
            <person name="Wing R.A."/>
        </authorList>
    </citation>
    <scope>NUCLEOTIDE SEQUENCE [LARGE SCALE GENOMIC DNA]</scope>
</reference>
<feature type="region of interest" description="Disordered" evidence="1">
    <location>
        <begin position="1"/>
        <end position="24"/>
    </location>
</feature>
<dbReference type="OMA" id="PECTLNI"/>
<dbReference type="Proteomes" id="UP000006591">
    <property type="component" value="Chromosome 1"/>
</dbReference>
<dbReference type="AlphaFoldDB" id="A0A0E0FL30"/>
<dbReference type="HOGENOM" id="CLU_2744315_0_0_1"/>
<feature type="compositionally biased region" description="Basic and acidic residues" evidence="1">
    <location>
        <begin position="1"/>
        <end position="15"/>
    </location>
</feature>